<dbReference type="InterPro" id="IPR029016">
    <property type="entry name" value="GAF-like_dom_sf"/>
</dbReference>
<dbReference type="EMBL" id="AP017646">
    <property type="protein sequence ID" value="BAW30198.1"/>
    <property type="molecule type" value="Genomic_DNA"/>
</dbReference>
<proteinExistence type="predicted"/>
<protein>
    <submittedName>
        <fullName evidence="3">Hypothetical sensory transduction histidine kinase</fullName>
    </submittedName>
</protein>
<dbReference type="Pfam" id="PF13185">
    <property type="entry name" value="GAF_2"/>
    <property type="match status" value="1"/>
</dbReference>
<evidence type="ECO:0000256" key="1">
    <source>
        <dbReference type="SAM" id="Coils"/>
    </source>
</evidence>
<sequence length="394" mass="45635">MEVEKFVSQCPYPMLRIGKDGKVIYSNRAAELFLHEWGIKIGEKVPSSIGNTVKRVIFRVNPETIEMKFRKKVYLVSFHPLEGEDQVNAYGFDITSQKKLKEKLRIKERQSDALHKIGRMALRRESLQAFMDESVKLVARTLGVEYSKIMELCPDGNFLLRASEGWEPEFVGKVIVSGSKEYQAGYTIYSKVAVIVRDFKKEKRFSASPFLKEHDIASGISVTIGKIEKPFGVLSVHSKRPKRFTADDTFFLNSVAVLISEVIERRHAEEELRQYKEQLEELVKQRTSELIRINERLTEEIAGRKQVEKALQNNVYFLETFLDAIPSPVFYRNLEGIYQGCNERFAQEMLGLPKEKVIGHSMFEPTFRTIFSHIIFFVFFSHQSQYFNGFLIQI</sequence>
<evidence type="ECO:0000313" key="3">
    <source>
        <dbReference type="EMBL" id="BAW30198.1"/>
    </source>
</evidence>
<dbReference type="InterPro" id="IPR035965">
    <property type="entry name" value="PAS-like_dom_sf"/>
</dbReference>
<dbReference type="AlphaFoldDB" id="A0A3G9CV83"/>
<accession>A0A3G9CV83</accession>
<name>A0A3G9CV83_METTE</name>
<gene>
    <name evidence="3" type="ORF">MESMT1_2268</name>
</gene>
<dbReference type="InterPro" id="IPR003018">
    <property type="entry name" value="GAF"/>
</dbReference>
<dbReference type="GO" id="GO:0016301">
    <property type="term" value="F:kinase activity"/>
    <property type="evidence" value="ECO:0007669"/>
    <property type="project" value="UniProtKB-KW"/>
</dbReference>
<dbReference type="Gene3D" id="3.30.450.20">
    <property type="entry name" value="PAS domain"/>
    <property type="match status" value="1"/>
</dbReference>
<feature type="domain" description="GAF" evidence="2">
    <location>
        <begin position="126"/>
        <end position="273"/>
    </location>
</feature>
<keyword evidence="1" id="KW-0175">Coiled coil</keyword>
<dbReference type="SUPFAM" id="SSF55785">
    <property type="entry name" value="PYP-like sensor domain (PAS domain)"/>
    <property type="match status" value="1"/>
</dbReference>
<organism evidence="3 4">
    <name type="scientific">Methanosarcina thermophila</name>
    <dbReference type="NCBI Taxonomy" id="2210"/>
    <lineage>
        <taxon>Archaea</taxon>
        <taxon>Methanobacteriati</taxon>
        <taxon>Methanobacteriota</taxon>
        <taxon>Stenosarchaea group</taxon>
        <taxon>Methanomicrobia</taxon>
        <taxon>Methanosarcinales</taxon>
        <taxon>Methanosarcinaceae</taxon>
        <taxon>Methanosarcina</taxon>
    </lineage>
</organism>
<evidence type="ECO:0000259" key="2">
    <source>
        <dbReference type="SMART" id="SM00065"/>
    </source>
</evidence>
<keyword evidence="3" id="KW-0418">Kinase</keyword>
<evidence type="ECO:0000313" key="4">
    <source>
        <dbReference type="Proteomes" id="UP000265557"/>
    </source>
</evidence>
<keyword evidence="3" id="KW-0808">Transferase</keyword>
<dbReference type="SMART" id="SM00065">
    <property type="entry name" value="GAF"/>
    <property type="match status" value="1"/>
</dbReference>
<dbReference type="Gene3D" id="3.30.450.40">
    <property type="match status" value="1"/>
</dbReference>
<dbReference type="SUPFAM" id="SSF55781">
    <property type="entry name" value="GAF domain-like"/>
    <property type="match status" value="1"/>
</dbReference>
<reference evidence="3 4" key="1">
    <citation type="submission" date="2016-09" db="EMBL/GenBank/DDBJ databases">
        <title>Complete Genome Sequence of Methanosarcina thermophila MT-1.</title>
        <authorList>
            <person name="Kouzuma A."/>
        </authorList>
    </citation>
    <scope>NUCLEOTIDE SEQUENCE [LARGE SCALE GENOMIC DNA]</scope>
    <source>
        <strain evidence="3 4">MT-1</strain>
    </source>
</reference>
<dbReference type="Proteomes" id="UP000265557">
    <property type="component" value="Chromosome"/>
</dbReference>
<feature type="coiled-coil region" evidence="1">
    <location>
        <begin position="258"/>
        <end position="296"/>
    </location>
</feature>